<comment type="caution">
    <text evidence="1">The sequence shown here is derived from an EMBL/GenBank/DDBJ whole genome shotgun (WGS) entry which is preliminary data.</text>
</comment>
<dbReference type="Proteomes" id="UP000542742">
    <property type="component" value="Unassembled WGS sequence"/>
</dbReference>
<reference evidence="1 2" key="1">
    <citation type="submission" date="2020-08" db="EMBL/GenBank/DDBJ databases">
        <title>Sequencing the genomes of 1000 actinobacteria strains.</title>
        <authorList>
            <person name="Klenk H.-P."/>
        </authorList>
    </citation>
    <scope>NUCLEOTIDE SEQUENCE [LARGE SCALE GENOMIC DNA]</scope>
    <source>
        <strain evidence="1 2">DSM 45518</strain>
    </source>
</reference>
<gene>
    <name evidence="1" type="ORF">BKA14_001688</name>
</gene>
<dbReference type="AlphaFoldDB" id="A0A7W7G0U4"/>
<organism evidence="1 2">
    <name type="scientific">Paractinoplanes abujensis</name>
    <dbReference type="NCBI Taxonomy" id="882441"/>
    <lineage>
        <taxon>Bacteria</taxon>
        <taxon>Bacillati</taxon>
        <taxon>Actinomycetota</taxon>
        <taxon>Actinomycetes</taxon>
        <taxon>Micromonosporales</taxon>
        <taxon>Micromonosporaceae</taxon>
        <taxon>Paractinoplanes</taxon>
    </lineage>
</organism>
<dbReference type="EMBL" id="JACHMF010000001">
    <property type="protein sequence ID" value="MBB4691540.1"/>
    <property type="molecule type" value="Genomic_DNA"/>
</dbReference>
<sequence>MLTGQIPDSTRGGVSTPDDDVRELFLLMPRLVGRAKRTPPPAQLAGLDLAPRHLNLFALMIFDGRRP</sequence>
<accession>A0A7W7G0U4</accession>
<evidence type="ECO:0000313" key="2">
    <source>
        <dbReference type="Proteomes" id="UP000542742"/>
    </source>
</evidence>
<evidence type="ECO:0000313" key="1">
    <source>
        <dbReference type="EMBL" id="MBB4691540.1"/>
    </source>
</evidence>
<dbReference type="RefSeq" id="WP_203721923.1">
    <property type="nucleotide sequence ID" value="NZ_BOMC01000006.1"/>
</dbReference>
<protein>
    <submittedName>
        <fullName evidence="1">Uncharacterized protein</fullName>
    </submittedName>
</protein>
<name>A0A7W7G0U4_9ACTN</name>
<keyword evidence="2" id="KW-1185">Reference proteome</keyword>
<proteinExistence type="predicted"/>